<dbReference type="Pfam" id="PF04542">
    <property type="entry name" value="Sigma70_r2"/>
    <property type="match status" value="1"/>
</dbReference>
<evidence type="ECO:0000256" key="2">
    <source>
        <dbReference type="ARBA" id="ARBA00023015"/>
    </source>
</evidence>
<evidence type="ECO:0000313" key="8">
    <source>
        <dbReference type="Proteomes" id="UP000185003"/>
    </source>
</evidence>
<feature type="domain" description="RNA polymerase sigma factor 70 region 4 type 2" evidence="6">
    <location>
        <begin position="124"/>
        <end position="175"/>
    </location>
</feature>
<dbReference type="InterPro" id="IPR013324">
    <property type="entry name" value="RNA_pol_sigma_r3/r4-like"/>
</dbReference>
<evidence type="ECO:0000259" key="6">
    <source>
        <dbReference type="Pfam" id="PF08281"/>
    </source>
</evidence>
<keyword evidence="8" id="KW-1185">Reference proteome</keyword>
<protein>
    <submittedName>
        <fullName evidence="7">RNA polymerase sigma-70 factor, ECF subfamily</fullName>
    </submittedName>
</protein>
<evidence type="ECO:0000256" key="4">
    <source>
        <dbReference type="ARBA" id="ARBA00023163"/>
    </source>
</evidence>
<dbReference type="PANTHER" id="PTHR43133">
    <property type="entry name" value="RNA POLYMERASE ECF-TYPE SIGMA FACTO"/>
    <property type="match status" value="1"/>
</dbReference>
<dbReference type="InterPro" id="IPR036388">
    <property type="entry name" value="WH-like_DNA-bd_sf"/>
</dbReference>
<gene>
    <name evidence="7" type="ORF">SAMN04488055_3598</name>
</gene>
<evidence type="ECO:0000256" key="3">
    <source>
        <dbReference type="ARBA" id="ARBA00023082"/>
    </source>
</evidence>
<dbReference type="InterPro" id="IPR013249">
    <property type="entry name" value="RNA_pol_sigma70_r4_t2"/>
</dbReference>
<dbReference type="InterPro" id="IPR013325">
    <property type="entry name" value="RNA_pol_sigma_r2"/>
</dbReference>
<dbReference type="SUPFAM" id="SSF88946">
    <property type="entry name" value="Sigma2 domain of RNA polymerase sigma factors"/>
    <property type="match status" value="1"/>
</dbReference>
<evidence type="ECO:0000256" key="1">
    <source>
        <dbReference type="ARBA" id="ARBA00010641"/>
    </source>
</evidence>
<dbReference type="AlphaFoldDB" id="A0A1N6J3K2"/>
<dbReference type="GO" id="GO:0003677">
    <property type="term" value="F:DNA binding"/>
    <property type="evidence" value="ECO:0007669"/>
    <property type="project" value="InterPro"/>
</dbReference>
<name>A0A1N6J3K2_9BACT</name>
<keyword evidence="4" id="KW-0804">Transcription</keyword>
<sequence>MTNDDLIRRNFRSVCEAGDMQAYDELYKSLYSRLIHFSAAVVGSFHLAEEIVSDVFIMVWQKRSQLISVENPVVYLYICTRNLSYNTLQQQRKHQYASLENLDMDAIAISPDQEHNMISAEVAQKIEAAIRSLPARCQLIFRLIKQDGLKYKEVGELLEISPKTVDAQLTIAVKKVAAAIRLDMSAELAQSYLLRQ</sequence>
<keyword evidence="3" id="KW-0731">Sigma factor</keyword>
<dbReference type="Pfam" id="PF08281">
    <property type="entry name" value="Sigma70_r4_2"/>
    <property type="match status" value="1"/>
</dbReference>
<evidence type="ECO:0000259" key="5">
    <source>
        <dbReference type="Pfam" id="PF04542"/>
    </source>
</evidence>
<dbReference type="InterPro" id="IPR007627">
    <property type="entry name" value="RNA_pol_sigma70_r2"/>
</dbReference>
<dbReference type="InterPro" id="IPR039425">
    <property type="entry name" value="RNA_pol_sigma-70-like"/>
</dbReference>
<keyword evidence="2" id="KW-0805">Transcription regulation</keyword>
<dbReference type="Gene3D" id="1.10.1740.10">
    <property type="match status" value="1"/>
</dbReference>
<dbReference type="NCBIfam" id="TIGR02937">
    <property type="entry name" value="sigma70-ECF"/>
    <property type="match status" value="1"/>
</dbReference>
<dbReference type="InterPro" id="IPR014327">
    <property type="entry name" value="RNA_pol_sigma70_bacteroid"/>
</dbReference>
<dbReference type="SUPFAM" id="SSF88659">
    <property type="entry name" value="Sigma3 and sigma4 domains of RNA polymerase sigma factors"/>
    <property type="match status" value="1"/>
</dbReference>
<evidence type="ECO:0000313" key="7">
    <source>
        <dbReference type="EMBL" id="SIO38847.1"/>
    </source>
</evidence>
<dbReference type="STRING" id="536979.SAMN04488055_3598"/>
<dbReference type="GO" id="GO:0006352">
    <property type="term" value="P:DNA-templated transcription initiation"/>
    <property type="evidence" value="ECO:0007669"/>
    <property type="project" value="InterPro"/>
</dbReference>
<comment type="similarity">
    <text evidence="1">Belongs to the sigma-70 factor family. ECF subfamily.</text>
</comment>
<dbReference type="EMBL" id="FSRA01000002">
    <property type="protein sequence ID" value="SIO38847.1"/>
    <property type="molecule type" value="Genomic_DNA"/>
</dbReference>
<proteinExistence type="inferred from homology"/>
<feature type="domain" description="RNA polymerase sigma-70 region 2" evidence="5">
    <location>
        <begin position="26"/>
        <end position="93"/>
    </location>
</feature>
<dbReference type="OrthoDB" id="659361at2"/>
<dbReference type="InterPro" id="IPR014284">
    <property type="entry name" value="RNA_pol_sigma-70_dom"/>
</dbReference>
<accession>A0A1N6J3K2</accession>
<organism evidence="7 8">
    <name type="scientific">Chitinophaga niabensis</name>
    <dbReference type="NCBI Taxonomy" id="536979"/>
    <lineage>
        <taxon>Bacteria</taxon>
        <taxon>Pseudomonadati</taxon>
        <taxon>Bacteroidota</taxon>
        <taxon>Chitinophagia</taxon>
        <taxon>Chitinophagales</taxon>
        <taxon>Chitinophagaceae</taxon>
        <taxon>Chitinophaga</taxon>
    </lineage>
</organism>
<reference evidence="7 8" key="1">
    <citation type="submission" date="2016-11" db="EMBL/GenBank/DDBJ databases">
        <authorList>
            <person name="Jaros S."/>
            <person name="Januszkiewicz K."/>
            <person name="Wedrychowicz H."/>
        </authorList>
    </citation>
    <scope>NUCLEOTIDE SEQUENCE [LARGE SCALE GENOMIC DNA]</scope>
    <source>
        <strain evidence="7 8">DSM 24787</strain>
    </source>
</reference>
<dbReference type="RefSeq" id="WP_074240817.1">
    <property type="nucleotide sequence ID" value="NZ_FSRA01000002.1"/>
</dbReference>
<dbReference type="PANTHER" id="PTHR43133:SF46">
    <property type="entry name" value="RNA POLYMERASE SIGMA-70 FACTOR ECF SUBFAMILY"/>
    <property type="match status" value="1"/>
</dbReference>
<dbReference type="Gene3D" id="1.10.10.10">
    <property type="entry name" value="Winged helix-like DNA-binding domain superfamily/Winged helix DNA-binding domain"/>
    <property type="match status" value="1"/>
</dbReference>
<dbReference type="Proteomes" id="UP000185003">
    <property type="component" value="Unassembled WGS sequence"/>
</dbReference>
<dbReference type="GO" id="GO:0016987">
    <property type="term" value="F:sigma factor activity"/>
    <property type="evidence" value="ECO:0007669"/>
    <property type="project" value="UniProtKB-KW"/>
</dbReference>
<dbReference type="NCBIfam" id="TIGR02985">
    <property type="entry name" value="Sig70_bacteroi1"/>
    <property type="match status" value="1"/>
</dbReference>